<evidence type="ECO:0000313" key="2">
    <source>
        <dbReference type="Ensembl" id="ENSDCDP00010016155.1"/>
    </source>
</evidence>
<dbReference type="GO" id="GO:0015074">
    <property type="term" value="P:DNA integration"/>
    <property type="evidence" value="ECO:0007669"/>
    <property type="project" value="InterPro"/>
</dbReference>
<dbReference type="PANTHER" id="PTHR23022">
    <property type="entry name" value="TRANSPOSABLE ELEMENT-RELATED"/>
    <property type="match status" value="1"/>
</dbReference>
<reference evidence="2" key="3">
    <citation type="submission" date="2025-09" db="UniProtKB">
        <authorList>
            <consortium name="Ensembl"/>
        </authorList>
    </citation>
    <scope>IDENTIFICATION</scope>
</reference>
<feature type="domain" description="Transposase Tc1-like" evidence="1">
    <location>
        <begin position="1"/>
        <end position="70"/>
    </location>
</feature>
<dbReference type="InterPro" id="IPR052338">
    <property type="entry name" value="Transposase_5"/>
</dbReference>
<keyword evidence="3" id="KW-1185">Reference proteome</keyword>
<protein>
    <recommendedName>
        <fullName evidence="1">Transposase Tc1-like domain-containing protein</fullName>
    </recommendedName>
</protein>
<reference evidence="2 3" key="1">
    <citation type="submission" date="2020-06" db="EMBL/GenBank/DDBJ databases">
        <authorList>
            <consortium name="Wellcome Sanger Institute Data Sharing"/>
        </authorList>
    </citation>
    <scope>NUCLEOTIDE SEQUENCE [LARGE SCALE GENOMIC DNA]</scope>
</reference>
<dbReference type="GO" id="GO:0003677">
    <property type="term" value="F:DNA binding"/>
    <property type="evidence" value="ECO:0007669"/>
    <property type="project" value="InterPro"/>
</dbReference>
<dbReference type="Ensembl" id="ENSDCDT00010017152.1">
    <property type="protein sequence ID" value="ENSDCDP00010016155.1"/>
    <property type="gene ID" value="ENSDCDG00010007446.1"/>
</dbReference>
<dbReference type="Pfam" id="PF01498">
    <property type="entry name" value="HTH_Tnp_Tc3_2"/>
    <property type="match status" value="1"/>
</dbReference>
<dbReference type="GeneTree" id="ENSGT01140000282497"/>
<proteinExistence type="predicted"/>
<evidence type="ECO:0000313" key="3">
    <source>
        <dbReference type="Proteomes" id="UP000694580"/>
    </source>
</evidence>
<dbReference type="Proteomes" id="UP000694580">
    <property type="component" value="Chromosome 10"/>
</dbReference>
<dbReference type="Gene3D" id="3.30.420.10">
    <property type="entry name" value="Ribonuclease H-like superfamily/Ribonuclease H"/>
    <property type="match status" value="1"/>
</dbReference>
<dbReference type="PANTHER" id="PTHR23022:SF135">
    <property type="entry name" value="SI:DKEY-77F5.3"/>
    <property type="match status" value="1"/>
</dbReference>
<dbReference type="InterPro" id="IPR002492">
    <property type="entry name" value="Transposase_Tc1-like"/>
</dbReference>
<dbReference type="InterPro" id="IPR036397">
    <property type="entry name" value="RNaseH_sf"/>
</dbReference>
<dbReference type="GO" id="GO:0006313">
    <property type="term" value="P:DNA transposition"/>
    <property type="evidence" value="ECO:0007669"/>
    <property type="project" value="InterPro"/>
</dbReference>
<accession>A0AAY4B5U8</accession>
<organism evidence="2 3">
    <name type="scientific">Denticeps clupeoides</name>
    <name type="common">denticle herring</name>
    <dbReference type="NCBI Taxonomy" id="299321"/>
    <lineage>
        <taxon>Eukaryota</taxon>
        <taxon>Metazoa</taxon>
        <taxon>Chordata</taxon>
        <taxon>Craniata</taxon>
        <taxon>Vertebrata</taxon>
        <taxon>Euteleostomi</taxon>
        <taxon>Actinopterygii</taxon>
        <taxon>Neopterygii</taxon>
        <taxon>Teleostei</taxon>
        <taxon>Clupei</taxon>
        <taxon>Clupeiformes</taxon>
        <taxon>Denticipitoidei</taxon>
        <taxon>Denticipitidae</taxon>
        <taxon>Denticeps</taxon>
    </lineage>
</organism>
<reference evidence="2" key="2">
    <citation type="submission" date="2025-08" db="UniProtKB">
        <authorList>
            <consortium name="Ensembl"/>
        </authorList>
    </citation>
    <scope>IDENTIFICATION</scope>
</reference>
<dbReference type="AlphaFoldDB" id="A0AAY4B5U8"/>
<evidence type="ECO:0000259" key="1">
    <source>
        <dbReference type="Pfam" id="PF01498"/>
    </source>
</evidence>
<name>A0AAY4B5U8_9TELE</name>
<sequence length="196" mass="22257">MILRKVRNHPRTTREELVNDLKLAVTTVTKKTIGNTLHRNGLKSCSARKVPLLKRAHVQAHLEFANEHLNDSESDWEKVLWSDETKIELFGINSTRCVWRKKNAAYDPQNTVKHGGGNILLWGCFSAKGTGQLHRINGKMDGAIENLLPSARALKMKCGWVFQHDNDPKHTARATKEWLRKKHFKVLDGTICTICG</sequence>